<evidence type="ECO:0000259" key="1">
    <source>
        <dbReference type="PROSITE" id="PS50943"/>
    </source>
</evidence>
<dbReference type="SUPFAM" id="SSF47413">
    <property type="entry name" value="lambda repressor-like DNA-binding domains"/>
    <property type="match status" value="1"/>
</dbReference>
<dbReference type="InterPro" id="IPR001387">
    <property type="entry name" value="Cro/C1-type_HTH"/>
</dbReference>
<accession>A0A2B5BSE9</accession>
<name>A0A2B5BSE9_9BACI</name>
<gene>
    <name evidence="2" type="ORF">CON73_17690</name>
</gene>
<dbReference type="RefSeq" id="WP_098072057.1">
    <property type="nucleotide sequence ID" value="NZ_NUCI01000191.1"/>
</dbReference>
<protein>
    <submittedName>
        <fullName evidence="2">Transcriptional regulator</fullName>
    </submittedName>
</protein>
<reference evidence="2 3" key="1">
    <citation type="submission" date="2017-09" db="EMBL/GenBank/DDBJ databases">
        <title>Large-scale bioinformatics analysis of Bacillus genomes uncovers conserved roles of natural products in bacterial physiology.</title>
        <authorList>
            <consortium name="Agbiome Team Llc"/>
            <person name="Bleich R.M."/>
            <person name="Grubbs K.J."/>
            <person name="Santa Maria K.C."/>
            <person name="Allen S.E."/>
            <person name="Farag S."/>
            <person name="Shank E.A."/>
            <person name="Bowers A."/>
        </authorList>
    </citation>
    <scope>NUCLEOTIDE SEQUENCE [LARGE SCALE GENOMIC DNA]</scope>
    <source>
        <strain evidence="2 3">AFS094862</strain>
    </source>
</reference>
<dbReference type="EMBL" id="NVOI01000066">
    <property type="protein sequence ID" value="PGG89697.1"/>
    <property type="molecule type" value="Genomic_DNA"/>
</dbReference>
<dbReference type="PANTHER" id="PTHR37301:SF1">
    <property type="entry name" value="DNA-BINDING PROTEIN"/>
    <property type="match status" value="1"/>
</dbReference>
<dbReference type="Gene3D" id="1.10.260.40">
    <property type="entry name" value="lambda repressor-like DNA-binding domains"/>
    <property type="match status" value="1"/>
</dbReference>
<organism evidence="2 3">
    <name type="scientific">Bacillus toyonensis</name>
    <dbReference type="NCBI Taxonomy" id="155322"/>
    <lineage>
        <taxon>Bacteria</taxon>
        <taxon>Bacillati</taxon>
        <taxon>Bacillota</taxon>
        <taxon>Bacilli</taxon>
        <taxon>Bacillales</taxon>
        <taxon>Bacillaceae</taxon>
        <taxon>Bacillus</taxon>
        <taxon>Bacillus cereus group</taxon>
    </lineage>
</organism>
<sequence length="73" mass="8341">MSFSYDKLWKLALEKKINKTTLRDKAGITSSSLARLSKNKNVSMDVLDRICNCLDCNIEDIVEHVPKKESIKI</sequence>
<dbReference type="PANTHER" id="PTHR37301">
    <property type="entry name" value="DNA-BINDING PROTEIN-RELATED"/>
    <property type="match status" value="1"/>
</dbReference>
<dbReference type="AlphaFoldDB" id="A0A2B5BSE9"/>
<evidence type="ECO:0000313" key="3">
    <source>
        <dbReference type="Proteomes" id="UP000225320"/>
    </source>
</evidence>
<dbReference type="GO" id="GO:0003677">
    <property type="term" value="F:DNA binding"/>
    <property type="evidence" value="ECO:0007669"/>
    <property type="project" value="InterPro"/>
</dbReference>
<comment type="caution">
    <text evidence="2">The sequence shown here is derived from an EMBL/GenBank/DDBJ whole genome shotgun (WGS) entry which is preliminary data.</text>
</comment>
<dbReference type="PROSITE" id="PS50943">
    <property type="entry name" value="HTH_CROC1"/>
    <property type="match status" value="1"/>
</dbReference>
<evidence type="ECO:0000313" key="2">
    <source>
        <dbReference type="EMBL" id="PGG89697.1"/>
    </source>
</evidence>
<proteinExistence type="predicted"/>
<dbReference type="InterPro" id="IPR010982">
    <property type="entry name" value="Lambda_DNA-bd_dom_sf"/>
</dbReference>
<dbReference type="Proteomes" id="UP000225320">
    <property type="component" value="Unassembled WGS sequence"/>
</dbReference>
<feature type="domain" description="HTH cro/C1-type" evidence="1">
    <location>
        <begin position="24"/>
        <end position="61"/>
    </location>
</feature>
<dbReference type="Pfam" id="PF13443">
    <property type="entry name" value="HTH_26"/>
    <property type="match status" value="1"/>
</dbReference>